<evidence type="ECO:0000256" key="3">
    <source>
        <dbReference type="ARBA" id="ARBA00023002"/>
    </source>
</evidence>
<dbReference type="Proteomes" id="UP000193335">
    <property type="component" value="Unassembled WGS sequence"/>
</dbReference>
<dbReference type="AlphaFoldDB" id="A0A1Y2JTP9"/>
<dbReference type="GO" id="GO:0016652">
    <property type="term" value="F:oxidoreductase activity, acting on NAD(P)H as acceptor"/>
    <property type="evidence" value="ECO:0007669"/>
    <property type="project" value="UniProtKB-UniRule"/>
</dbReference>
<evidence type="ECO:0000256" key="2">
    <source>
        <dbReference type="ARBA" id="ARBA00022643"/>
    </source>
</evidence>
<dbReference type="EC" id="1.6.5.-" evidence="6"/>
<evidence type="ECO:0000256" key="4">
    <source>
        <dbReference type="ARBA" id="ARBA00023027"/>
    </source>
</evidence>
<evidence type="ECO:0000256" key="1">
    <source>
        <dbReference type="ARBA" id="ARBA00022630"/>
    </source>
</evidence>
<evidence type="ECO:0000256" key="6">
    <source>
        <dbReference type="HAMAP-Rule" id="MF_01216"/>
    </source>
</evidence>
<dbReference type="PANTHER" id="PTHR43741:SF4">
    <property type="entry name" value="FMN-DEPENDENT NADH:QUINONE OXIDOREDUCTASE"/>
    <property type="match status" value="1"/>
</dbReference>
<comment type="function">
    <text evidence="6">Also exhibits azoreductase activity. Catalyzes the reductive cleavage of the azo bond in aromatic azo compounds to the corresponding amines.</text>
</comment>
<dbReference type="EMBL" id="NAFL01000238">
    <property type="protein sequence ID" value="OSJ33804.1"/>
    <property type="molecule type" value="Genomic_DNA"/>
</dbReference>
<comment type="similarity">
    <text evidence="6">Belongs to the azoreductase type 1 family.</text>
</comment>
<organism evidence="8 9">
    <name type="scientific">Bradyrhizobium japonicum</name>
    <dbReference type="NCBI Taxonomy" id="375"/>
    <lineage>
        <taxon>Bacteria</taxon>
        <taxon>Pseudomonadati</taxon>
        <taxon>Pseudomonadota</taxon>
        <taxon>Alphaproteobacteria</taxon>
        <taxon>Hyphomicrobiales</taxon>
        <taxon>Nitrobacteraceae</taxon>
        <taxon>Bradyrhizobium</taxon>
    </lineage>
</organism>
<dbReference type="Pfam" id="PF02525">
    <property type="entry name" value="Flavodoxin_2"/>
    <property type="match status" value="1"/>
</dbReference>
<dbReference type="PANTHER" id="PTHR43741">
    <property type="entry name" value="FMN-DEPENDENT NADH-AZOREDUCTASE 1"/>
    <property type="match status" value="1"/>
</dbReference>
<dbReference type="RefSeq" id="WP_085400236.1">
    <property type="nucleotide sequence ID" value="NZ_NAFL01000238.1"/>
</dbReference>
<dbReference type="InterPro" id="IPR023048">
    <property type="entry name" value="NADH:quinone_OxRdtase_FMN_depd"/>
</dbReference>
<evidence type="ECO:0000259" key="7">
    <source>
        <dbReference type="Pfam" id="PF02525"/>
    </source>
</evidence>
<dbReference type="SUPFAM" id="SSF52218">
    <property type="entry name" value="Flavoproteins"/>
    <property type="match status" value="1"/>
</dbReference>
<comment type="caution">
    <text evidence="8">The sequence shown here is derived from an EMBL/GenBank/DDBJ whole genome shotgun (WGS) entry which is preliminary data.</text>
</comment>
<evidence type="ECO:0000313" key="8">
    <source>
        <dbReference type="EMBL" id="OSJ33804.1"/>
    </source>
</evidence>
<comment type="catalytic activity">
    <reaction evidence="5">
        <text>N,N-dimethyl-1,4-phenylenediamine + anthranilate + 2 NAD(+) = 2-(4-dimethylaminophenyl)diazenylbenzoate + 2 NADH + 2 H(+)</text>
        <dbReference type="Rhea" id="RHEA:55872"/>
        <dbReference type="ChEBI" id="CHEBI:15378"/>
        <dbReference type="ChEBI" id="CHEBI:15783"/>
        <dbReference type="ChEBI" id="CHEBI:16567"/>
        <dbReference type="ChEBI" id="CHEBI:57540"/>
        <dbReference type="ChEBI" id="CHEBI:57945"/>
        <dbReference type="ChEBI" id="CHEBI:71579"/>
        <dbReference type="EC" id="1.7.1.17"/>
    </reaction>
    <physiologicalReaction direction="right-to-left" evidence="5">
        <dbReference type="Rhea" id="RHEA:55874"/>
    </physiologicalReaction>
</comment>
<comment type="subunit">
    <text evidence="6">Homodimer.</text>
</comment>
<dbReference type="InterPro" id="IPR029039">
    <property type="entry name" value="Flavoprotein-like_sf"/>
</dbReference>
<proteinExistence type="inferred from homology"/>
<keyword evidence="2 6" id="KW-0288">FMN</keyword>
<comment type="caution">
    <text evidence="6">Lacks conserved residue(s) required for the propagation of feature annotation.</text>
</comment>
<comment type="function">
    <text evidence="6">Quinone reductase that provides resistance to thiol-specific stress caused by electrophilic quinones.</text>
</comment>
<name>A0A1Y2JTP9_BRAJP</name>
<feature type="domain" description="Flavodoxin-like fold" evidence="7">
    <location>
        <begin position="3"/>
        <end position="198"/>
    </location>
</feature>
<feature type="binding site" evidence="6">
    <location>
        <begin position="15"/>
        <end position="17"/>
    </location>
    <ligand>
        <name>FMN</name>
        <dbReference type="ChEBI" id="CHEBI:58210"/>
    </ligand>
</feature>
<evidence type="ECO:0000313" key="9">
    <source>
        <dbReference type="Proteomes" id="UP000193335"/>
    </source>
</evidence>
<accession>A0A1Y2JTP9</accession>
<dbReference type="GO" id="GO:0009055">
    <property type="term" value="F:electron transfer activity"/>
    <property type="evidence" value="ECO:0007669"/>
    <property type="project" value="UniProtKB-UniRule"/>
</dbReference>
<gene>
    <name evidence="6" type="primary">azoR</name>
    <name evidence="8" type="ORF">BSZ19_14435</name>
</gene>
<dbReference type="HAMAP" id="MF_01216">
    <property type="entry name" value="Azoreductase_type1"/>
    <property type="match status" value="1"/>
</dbReference>
<protein>
    <recommendedName>
        <fullName evidence="6">FMN dependent NADH:quinone oxidoreductase</fullName>
        <ecNumber evidence="6">1.6.5.-</ecNumber>
    </recommendedName>
    <alternativeName>
        <fullName evidence="6">Azo-dye reductase</fullName>
    </alternativeName>
    <alternativeName>
        <fullName evidence="6">FMN-dependent NADH-azo compound oxidoreductase</fullName>
    </alternativeName>
    <alternativeName>
        <fullName evidence="6">FMN-dependent NADH-azoreductase</fullName>
        <ecNumber evidence="6">1.7.1.17</ecNumber>
    </alternativeName>
</protein>
<dbReference type="InterPro" id="IPR050104">
    <property type="entry name" value="FMN-dep_NADH:Q_OxRdtase_AzoR1"/>
</dbReference>
<dbReference type="GO" id="GO:0016655">
    <property type="term" value="F:oxidoreductase activity, acting on NAD(P)H, quinone or similar compound as acceptor"/>
    <property type="evidence" value="ECO:0007669"/>
    <property type="project" value="InterPro"/>
</dbReference>
<keyword evidence="3 6" id="KW-0560">Oxidoreductase</keyword>
<keyword evidence="1 6" id="KW-0285">Flavoprotein</keyword>
<comment type="cofactor">
    <cofactor evidence="6">
        <name>FMN</name>
        <dbReference type="ChEBI" id="CHEBI:58210"/>
    </cofactor>
    <text evidence="6">Binds 1 FMN per subunit.</text>
</comment>
<comment type="catalytic activity">
    <reaction evidence="6">
        <text>2 a quinone + NADH + H(+) = 2 a 1,4-benzosemiquinone + NAD(+)</text>
        <dbReference type="Rhea" id="RHEA:65952"/>
        <dbReference type="ChEBI" id="CHEBI:15378"/>
        <dbReference type="ChEBI" id="CHEBI:57540"/>
        <dbReference type="ChEBI" id="CHEBI:57945"/>
        <dbReference type="ChEBI" id="CHEBI:132124"/>
        <dbReference type="ChEBI" id="CHEBI:134225"/>
    </reaction>
</comment>
<dbReference type="Gene3D" id="3.40.50.360">
    <property type="match status" value="1"/>
</dbReference>
<sequence length="214" mass="22547">MNNILHIDCSPRAESHSRQLSAAIVKKLLELAPGASICRRDFGAAPLPHAASDYATTLSSPATLAAPLKGSLDLSEMLIQEVEAAGAIVIGTPMHNLTVPSVLKAWIDQILRAGRTFKSTPAGKVGMLRDRPVFIGIASGGVFAGDRANQPDFLTPYLAAVLGSIGLKTLQFLPVQATAFLDGDNATPARMKALAAIDLRVLENLAFPRALEGE</sequence>
<keyword evidence="4 6" id="KW-0520">NAD</keyword>
<dbReference type="InterPro" id="IPR003680">
    <property type="entry name" value="Flavodoxin_fold"/>
</dbReference>
<evidence type="ECO:0000256" key="5">
    <source>
        <dbReference type="ARBA" id="ARBA00048542"/>
    </source>
</evidence>
<reference evidence="8 9" key="1">
    <citation type="submission" date="2017-03" db="EMBL/GenBank/DDBJ databases">
        <title>Whole genome sequences of fourteen strains of Bradyrhizobium canariense and one strain of Bradyrhizobium japonicum isolated from Lupinus (Papilionoideae: Genisteae) species in Algeria.</title>
        <authorList>
            <person name="Crovadore J."/>
            <person name="Chekireb D."/>
            <person name="Brachmann A."/>
            <person name="Chablais R."/>
            <person name="Cochard B."/>
            <person name="Lefort F."/>
        </authorList>
    </citation>
    <scope>NUCLEOTIDE SEQUENCE [LARGE SCALE GENOMIC DNA]</scope>
    <source>
        <strain evidence="8 9">UBMA197</strain>
    </source>
</reference>
<feature type="binding site" evidence="6">
    <location>
        <position position="10"/>
    </location>
    <ligand>
        <name>FMN</name>
        <dbReference type="ChEBI" id="CHEBI:58210"/>
    </ligand>
</feature>
<dbReference type="GO" id="GO:0010181">
    <property type="term" value="F:FMN binding"/>
    <property type="evidence" value="ECO:0007669"/>
    <property type="project" value="UniProtKB-UniRule"/>
</dbReference>
<dbReference type="EC" id="1.7.1.17" evidence="6"/>